<evidence type="ECO:0000256" key="1">
    <source>
        <dbReference type="SAM" id="MobiDB-lite"/>
    </source>
</evidence>
<feature type="compositionally biased region" description="Low complexity" evidence="1">
    <location>
        <begin position="354"/>
        <end position="371"/>
    </location>
</feature>
<feature type="region of interest" description="Disordered" evidence="1">
    <location>
        <begin position="330"/>
        <end position="439"/>
    </location>
</feature>
<dbReference type="EMBL" id="NRRL01000118">
    <property type="protein sequence ID" value="MBK1670804.1"/>
    <property type="molecule type" value="Genomic_DNA"/>
</dbReference>
<dbReference type="RefSeq" id="WP_200343253.1">
    <property type="nucleotide sequence ID" value="NZ_NRRL01000118.1"/>
</dbReference>
<reference evidence="2 3" key="1">
    <citation type="journal article" date="2020" name="Microorganisms">
        <title>Osmotic Adaptation and Compatible Solute Biosynthesis of Phototrophic Bacteria as Revealed from Genome Analyses.</title>
        <authorList>
            <person name="Imhoff J.F."/>
            <person name="Rahn T."/>
            <person name="Kunzel S."/>
            <person name="Keller A."/>
            <person name="Neulinger S.C."/>
        </authorList>
    </citation>
    <scope>NUCLEOTIDE SEQUENCE [LARGE SCALE GENOMIC DNA]</scope>
    <source>
        <strain evidence="2 3">DSM 9895</strain>
    </source>
</reference>
<proteinExistence type="predicted"/>
<feature type="compositionally biased region" description="Polar residues" evidence="1">
    <location>
        <begin position="399"/>
        <end position="415"/>
    </location>
</feature>
<feature type="compositionally biased region" description="Low complexity" evidence="1">
    <location>
        <begin position="257"/>
        <end position="272"/>
    </location>
</feature>
<feature type="region of interest" description="Disordered" evidence="1">
    <location>
        <begin position="210"/>
        <end position="272"/>
    </location>
</feature>
<evidence type="ECO:0000313" key="3">
    <source>
        <dbReference type="Proteomes" id="UP001296873"/>
    </source>
</evidence>
<accession>A0ABS1DM48</accession>
<organism evidence="2 3">
    <name type="scientific">Rhodovibrio sodomensis</name>
    <dbReference type="NCBI Taxonomy" id="1088"/>
    <lineage>
        <taxon>Bacteria</taxon>
        <taxon>Pseudomonadati</taxon>
        <taxon>Pseudomonadota</taxon>
        <taxon>Alphaproteobacteria</taxon>
        <taxon>Rhodospirillales</taxon>
        <taxon>Rhodovibrionaceae</taxon>
        <taxon>Rhodovibrio</taxon>
    </lineage>
</organism>
<feature type="compositionally biased region" description="Polar residues" evidence="1">
    <location>
        <begin position="338"/>
        <end position="353"/>
    </location>
</feature>
<keyword evidence="3" id="KW-1185">Reference proteome</keyword>
<evidence type="ECO:0000313" key="2">
    <source>
        <dbReference type="EMBL" id="MBK1670804.1"/>
    </source>
</evidence>
<name>A0ABS1DM48_9PROT</name>
<comment type="caution">
    <text evidence="2">The sequence shown here is derived from an EMBL/GenBank/DDBJ whole genome shotgun (WGS) entry which is preliminary data.</text>
</comment>
<protein>
    <submittedName>
        <fullName evidence="2">Uncharacterized protein</fullName>
    </submittedName>
</protein>
<gene>
    <name evidence="2" type="ORF">CKO28_22565</name>
</gene>
<sequence length="500" mass="53622">MPRDVHIDSLVEGDNVLGETPSNRAVVHAAEQIRHEGQVLPLLIYEADGRWVVHDDTLRLRAFKRLRDKGRWPENLKHLYVFVVVLSGAEAAAFHGCDDVIGKQLGPVDEAIYLKRLLEVYMRAGAKELGGRVRRDNRSQPANQQPGATGFLRARYGWSDEWARQSAHRTRLSWSLLFTLREEKNVTKGALTRAGKAIYHDPASDPDAVARSALNGGCTKHTGSKTPDAESDPAAATSGSDNAVRTEPTGDPETGVAATPASQTAAHASTSSRAWQEFGRQIAHRLGSWSLDAALACLATLFAELAASAGPEASAVWSKLLATCREIEAGRGQEPATDPSTPEPASTDTPSGNTTQTRAAAAPPQAPTRETASARKPDDEPVETAQPVAQPARTDTRTKASPTNGATHGGSNARSDQTDRDNPSRGQPNNGPSGGRCTEAEAQEARHYLERLWSQLGSLANIHAASSVGKGCLDRLWKEGRLSRKNLRLLRSAAAEHGVA</sequence>
<dbReference type="Proteomes" id="UP001296873">
    <property type="component" value="Unassembled WGS sequence"/>
</dbReference>